<sequence>MAPGKKPARMAEIGKEGQLFDFDRVLVPGRALALGLEEDSCSEVLDSGAAVGMTAIVSDVDDASSVAVADVVDALVEVLNVDVEEEVGDEDDAEDEEEVLSNTQALLPPLSLHSYPNGQQESPHLGKSSSKRVVLIGLFG</sequence>
<dbReference type="AlphaFoldDB" id="A0A1E3BRV0"/>
<dbReference type="EMBL" id="JXNT01000001">
    <property type="protein sequence ID" value="ODM23702.1"/>
    <property type="molecule type" value="Genomic_DNA"/>
</dbReference>
<keyword evidence="2" id="KW-1185">Reference proteome</keyword>
<organism evidence="1 2">
    <name type="scientific">Aspergillus cristatus</name>
    <name type="common">Chinese Fuzhuan brick tea-fermentation fungus</name>
    <name type="synonym">Eurotium cristatum</name>
    <dbReference type="NCBI Taxonomy" id="573508"/>
    <lineage>
        <taxon>Eukaryota</taxon>
        <taxon>Fungi</taxon>
        <taxon>Dikarya</taxon>
        <taxon>Ascomycota</taxon>
        <taxon>Pezizomycotina</taxon>
        <taxon>Eurotiomycetes</taxon>
        <taxon>Eurotiomycetidae</taxon>
        <taxon>Eurotiales</taxon>
        <taxon>Aspergillaceae</taxon>
        <taxon>Aspergillus</taxon>
        <taxon>Aspergillus subgen. Aspergillus</taxon>
    </lineage>
</organism>
<evidence type="ECO:0000313" key="2">
    <source>
        <dbReference type="Proteomes" id="UP000094569"/>
    </source>
</evidence>
<evidence type="ECO:0000313" key="1">
    <source>
        <dbReference type="EMBL" id="ODM23702.1"/>
    </source>
</evidence>
<proteinExistence type="predicted"/>
<gene>
    <name evidence="1" type="ORF">SI65_01291</name>
</gene>
<comment type="caution">
    <text evidence="1">The sequence shown here is derived from an EMBL/GenBank/DDBJ whole genome shotgun (WGS) entry which is preliminary data.</text>
</comment>
<accession>A0A1E3BRV0</accession>
<dbReference type="Proteomes" id="UP000094569">
    <property type="component" value="Unassembled WGS sequence"/>
</dbReference>
<name>A0A1E3BRV0_ASPCR</name>
<reference evidence="1 2" key="1">
    <citation type="journal article" date="2016" name="BMC Genomics">
        <title>Comparative genomic and transcriptomic analyses of the Fuzhuan brick tea-fermentation fungus Aspergillus cristatus.</title>
        <authorList>
            <person name="Ge Y."/>
            <person name="Wang Y."/>
            <person name="Liu Y."/>
            <person name="Tan Y."/>
            <person name="Ren X."/>
            <person name="Zhang X."/>
            <person name="Hyde K.D."/>
            <person name="Liu Y."/>
            <person name="Liu Z."/>
        </authorList>
    </citation>
    <scope>NUCLEOTIDE SEQUENCE [LARGE SCALE GENOMIC DNA]</scope>
    <source>
        <strain evidence="1 2">GZAAS20.1005</strain>
    </source>
</reference>
<dbReference type="VEuPathDB" id="FungiDB:SI65_01291"/>
<protein>
    <submittedName>
        <fullName evidence="1">Uncharacterized protein</fullName>
    </submittedName>
</protein>